<dbReference type="PANTHER" id="PTHR43884">
    <property type="entry name" value="ACYL-COA DEHYDROGENASE"/>
    <property type="match status" value="1"/>
</dbReference>
<dbReference type="Pfam" id="PF00441">
    <property type="entry name" value="Acyl-CoA_dh_1"/>
    <property type="match status" value="1"/>
</dbReference>
<keyword evidence="4 5" id="KW-0274">FAD</keyword>
<evidence type="ECO:0000313" key="11">
    <source>
        <dbReference type="Proteomes" id="UP000741863"/>
    </source>
</evidence>
<dbReference type="InterPro" id="IPR009100">
    <property type="entry name" value="AcylCoA_DH/oxidase_NM_dom_sf"/>
</dbReference>
<evidence type="ECO:0000256" key="4">
    <source>
        <dbReference type="ARBA" id="ARBA00022827"/>
    </source>
</evidence>
<reference evidence="10 11" key="1">
    <citation type="submission" date="2021-01" db="EMBL/GenBank/DDBJ databases">
        <title>Genomic Encyclopedia of Type Strains, Phase IV (KMG-IV): sequencing the most valuable type-strain genomes for metagenomic binning, comparative biology and taxonomic classification.</title>
        <authorList>
            <person name="Goeker M."/>
        </authorList>
    </citation>
    <scope>NUCLEOTIDE SEQUENCE [LARGE SCALE GENOMIC DNA]</scope>
    <source>
        <strain evidence="10 11">DSM 25540</strain>
    </source>
</reference>
<sequence length="538" mass="59777">MNSSMLFGGTLDDSSFSPEERTSEEQMIIKTAEQFVEGYPLQNPEKTEQQDQSWIKTCFQAAGELGLQAVEVPEAYGGLGLGKRLSGVVAEQVGNGGGSFSVSFNIHVGVGTTPYMYYGTEWQKSMYLPKLASGEWIGAYALTEPEAGSDALNGKTKAVFDKEKNVYQITGEKQWITNAHVADVFIVFAQTSEGMTAFIVERTMEGVSIGPEEKKMGIKGSSTATLLLDQVVVTEKHILGELGKGHKIALNTLNLARLKLAFNNIGAAKRALHLATTYTTERVQFKTPIASFTLIQEKLAEVTSAIYAIESYAYQTASRLDEALQSDGDHDHSSVLALFIADCAMCKTIASEVLAFATDEAVQIHGGYGYMQEYEVERLYRDARINRIFEGTNEINRLAAAKAVLKRQVNVSHVQDELGQWIVAAETIYTQMLKALTDKPEQREQEVLRWIADGYGTILMMRSSYLRSRTKESDQKRNITLVVLEEGFQQVQSIVQRVYQAIEQPAQELKLNVPTPSNVMKVKRHIAELVIDRKRYTT</sequence>
<protein>
    <submittedName>
        <fullName evidence="10">Alkylation response protein AidB-like acyl-CoA dehydrogenase</fullName>
    </submittedName>
</protein>
<feature type="domain" description="Acyl-CoA dehydrogenase/oxidase C-terminal" evidence="7">
    <location>
        <begin position="243"/>
        <end position="404"/>
    </location>
</feature>
<dbReference type="Pfam" id="PF02771">
    <property type="entry name" value="Acyl-CoA_dh_N"/>
    <property type="match status" value="1"/>
</dbReference>
<evidence type="ECO:0000256" key="2">
    <source>
        <dbReference type="ARBA" id="ARBA00009347"/>
    </source>
</evidence>
<dbReference type="EMBL" id="JAFBEC010000011">
    <property type="protein sequence ID" value="MBM7634312.1"/>
    <property type="molecule type" value="Genomic_DNA"/>
</dbReference>
<dbReference type="Pfam" id="PF02770">
    <property type="entry name" value="Acyl-CoA_dh_M"/>
    <property type="match status" value="1"/>
</dbReference>
<dbReference type="SUPFAM" id="SSF56645">
    <property type="entry name" value="Acyl-CoA dehydrogenase NM domain-like"/>
    <property type="match status" value="1"/>
</dbReference>
<dbReference type="RefSeq" id="WP_204699064.1">
    <property type="nucleotide sequence ID" value="NZ_JAFBEC010000011.1"/>
</dbReference>
<dbReference type="PROSITE" id="PS00073">
    <property type="entry name" value="ACYL_COA_DH_2"/>
    <property type="match status" value="1"/>
</dbReference>
<evidence type="ECO:0000259" key="8">
    <source>
        <dbReference type="Pfam" id="PF02770"/>
    </source>
</evidence>
<dbReference type="InterPro" id="IPR009075">
    <property type="entry name" value="AcylCo_DH/oxidase_C"/>
</dbReference>
<dbReference type="InterPro" id="IPR006089">
    <property type="entry name" value="Acyl-CoA_DH_CS"/>
</dbReference>
<keyword evidence="11" id="KW-1185">Reference proteome</keyword>
<dbReference type="Gene3D" id="1.20.140.10">
    <property type="entry name" value="Butyryl-CoA Dehydrogenase, subunit A, domain 3"/>
    <property type="match status" value="2"/>
</dbReference>
<comment type="cofactor">
    <cofactor evidence="1 5">
        <name>FAD</name>
        <dbReference type="ChEBI" id="CHEBI:57692"/>
    </cofactor>
</comment>
<dbReference type="Proteomes" id="UP000741863">
    <property type="component" value="Unassembled WGS sequence"/>
</dbReference>
<feature type="region of interest" description="Disordered" evidence="6">
    <location>
        <begin position="1"/>
        <end position="24"/>
    </location>
</feature>
<evidence type="ECO:0000259" key="9">
    <source>
        <dbReference type="Pfam" id="PF02771"/>
    </source>
</evidence>
<feature type="domain" description="Acyl-CoA oxidase/dehydrogenase middle" evidence="8">
    <location>
        <begin position="139"/>
        <end position="231"/>
    </location>
</feature>
<feature type="domain" description="Acyl-CoA dehydrogenase/oxidase N-terminal" evidence="9">
    <location>
        <begin position="22"/>
        <end position="135"/>
    </location>
</feature>
<dbReference type="InterPro" id="IPR037069">
    <property type="entry name" value="AcylCoA_DH/ox_N_sf"/>
</dbReference>
<dbReference type="InterPro" id="IPR036250">
    <property type="entry name" value="AcylCo_DH-like_C"/>
</dbReference>
<dbReference type="InterPro" id="IPR013786">
    <property type="entry name" value="AcylCoA_DH/ox_N"/>
</dbReference>
<dbReference type="InterPro" id="IPR046373">
    <property type="entry name" value="Acyl-CoA_Oxase/DH_mid-dom_sf"/>
</dbReference>
<organism evidence="10 11">
    <name type="scientific">Geomicrobium sediminis</name>
    <dbReference type="NCBI Taxonomy" id="1347788"/>
    <lineage>
        <taxon>Bacteria</taxon>
        <taxon>Bacillati</taxon>
        <taxon>Bacillota</taxon>
        <taxon>Bacilli</taxon>
        <taxon>Bacillales</taxon>
        <taxon>Geomicrobium</taxon>
    </lineage>
</organism>
<dbReference type="SUPFAM" id="SSF47203">
    <property type="entry name" value="Acyl-CoA dehydrogenase C-terminal domain-like"/>
    <property type="match status" value="1"/>
</dbReference>
<gene>
    <name evidence="10" type="ORF">JOD17_003414</name>
</gene>
<comment type="caution">
    <text evidence="10">The sequence shown here is derived from an EMBL/GenBank/DDBJ whole genome shotgun (WGS) entry which is preliminary data.</text>
</comment>
<evidence type="ECO:0000256" key="1">
    <source>
        <dbReference type="ARBA" id="ARBA00001974"/>
    </source>
</evidence>
<dbReference type="PANTHER" id="PTHR43884:SF12">
    <property type="entry name" value="ISOVALERYL-COA DEHYDROGENASE, MITOCHONDRIAL-RELATED"/>
    <property type="match status" value="1"/>
</dbReference>
<evidence type="ECO:0000256" key="5">
    <source>
        <dbReference type="RuleBase" id="RU362125"/>
    </source>
</evidence>
<evidence type="ECO:0000256" key="6">
    <source>
        <dbReference type="SAM" id="MobiDB-lite"/>
    </source>
</evidence>
<evidence type="ECO:0000256" key="3">
    <source>
        <dbReference type="ARBA" id="ARBA00022630"/>
    </source>
</evidence>
<accession>A0ABS2PFV6</accession>
<dbReference type="Gene3D" id="1.10.540.10">
    <property type="entry name" value="Acyl-CoA dehydrogenase/oxidase, N-terminal domain"/>
    <property type="match status" value="1"/>
</dbReference>
<proteinExistence type="inferred from homology"/>
<evidence type="ECO:0000259" key="7">
    <source>
        <dbReference type="Pfam" id="PF00441"/>
    </source>
</evidence>
<keyword evidence="3 5" id="KW-0285">Flavoprotein</keyword>
<dbReference type="Gene3D" id="2.40.110.10">
    <property type="entry name" value="Butyryl-CoA Dehydrogenase, subunit A, domain 2"/>
    <property type="match status" value="1"/>
</dbReference>
<comment type="similarity">
    <text evidence="2 5">Belongs to the acyl-CoA dehydrogenase family.</text>
</comment>
<name>A0ABS2PFV6_9BACL</name>
<evidence type="ECO:0000313" key="10">
    <source>
        <dbReference type="EMBL" id="MBM7634312.1"/>
    </source>
</evidence>
<dbReference type="InterPro" id="IPR006091">
    <property type="entry name" value="Acyl-CoA_Oxase/DH_mid-dom"/>
</dbReference>
<keyword evidence="5" id="KW-0560">Oxidoreductase</keyword>